<feature type="transmembrane region" description="Helical" evidence="1">
    <location>
        <begin position="158"/>
        <end position="179"/>
    </location>
</feature>
<keyword evidence="1" id="KW-1133">Transmembrane helix</keyword>
<protein>
    <submittedName>
        <fullName evidence="2">Uncharacterized protein</fullName>
    </submittedName>
</protein>
<comment type="caution">
    <text evidence="2">The sequence shown here is derived from an EMBL/GenBank/DDBJ whole genome shotgun (WGS) entry which is preliminary data.</text>
</comment>
<gene>
    <name evidence="2" type="ORF">THAOC_18146</name>
</gene>
<evidence type="ECO:0000313" key="3">
    <source>
        <dbReference type="Proteomes" id="UP000266841"/>
    </source>
</evidence>
<keyword evidence="1" id="KW-0472">Membrane</keyword>
<sequence>HNPPHTTVQDNNNNRRKLEQDEVEYFVGAYCSESGSAIHLGVFTDDTCSQFADENGGASTYMSLTYGKTLPYADTTMIGTECMSCKEPADANQNNENDQADEDEVKESCEQLYEQSGKCEYGLNIQYPNNYGCNFMEGIKIVRKNGTIVSGPGSKNTAASVFIGLFACSFVLLGGYAYYLKTKLDRAKVNLVSEE</sequence>
<dbReference type="AlphaFoldDB" id="K0S5I7"/>
<evidence type="ECO:0000256" key="1">
    <source>
        <dbReference type="SAM" id="Phobius"/>
    </source>
</evidence>
<organism evidence="2 3">
    <name type="scientific">Thalassiosira oceanica</name>
    <name type="common">Marine diatom</name>
    <dbReference type="NCBI Taxonomy" id="159749"/>
    <lineage>
        <taxon>Eukaryota</taxon>
        <taxon>Sar</taxon>
        <taxon>Stramenopiles</taxon>
        <taxon>Ochrophyta</taxon>
        <taxon>Bacillariophyta</taxon>
        <taxon>Coscinodiscophyceae</taxon>
        <taxon>Thalassiosirophycidae</taxon>
        <taxon>Thalassiosirales</taxon>
        <taxon>Thalassiosiraceae</taxon>
        <taxon>Thalassiosira</taxon>
    </lineage>
</organism>
<keyword evidence="1" id="KW-0812">Transmembrane</keyword>
<dbReference type="OrthoDB" id="38217at2759"/>
<dbReference type="EMBL" id="AGNL01020084">
    <property type="protein sequence ID" value="EJK61368.1"/>
    <property type="molecule type" value="Genomic_DNA"/>
</dbReference>
<accession>K0S5I7</accession>
<name>K0S5I7_THAOC</name>
<feature type="non-terminal residue" evidence="2">
    <location>
        <position position="1"/>
    </location>
</feature>
<proteinExistence type="predicted"/>
<reference evidence="2 3" key="1">
    <citation type="journal article" date="2012" name="Genome Biol.">
        <title>Genome and low-iron response of an oceanic diatom adapted to chronic iron limitation.</title>
        <authorList>
            <person name="Lommer M."/>
            <person name="Specht M."/>
            <person name="Roy A.S."/>
            <person name="Kraemer L."/>
            <person name="Andreson R."/>
            <person name="Gutowska M.A."/>
            <person name="Wolf J."/>
            <person name="Bergner S.V."/>
            <person name="Schilhabel M.B."/>
            <person name="Klostermeier U.C."/>
            <person name="Beiko R.G."/>
            <person name="Rosenstiel P."/>
            <person name="Hippler M."/>
            <person name="Laroche J."/>
        </authorList>
    </citation>
    <scope>NUCLEOTIDE SEQUENCE [LARGE SCALE GENOMIC DNA]</scope>
    <source>
        <strain evidence="2 3">CCMP1005</strain>
    </source>
</reference>
<dbReference type="Proteomes" id="UP000266841">
    <property type="component" value="Unassembled WGS sequence"/>
</dbReference>
<keyword evidence="3" id="KW-1185">Reference proteome</keyword>
<dbReference type="eggNOG" id="ENOG502SK37">
    <property type="taxonomic scope" value="Eukaryota"/>
</dbReference>
<evidence type="ECO:0000313" key="2">
    <source>
        <dbReference type="EMBL" id="EJK61368.1"/>
    </source>
</evidence>